<sequence length="161" mass="18420">MTPSNHGGKLYDALARECSSTCPVFHERSFTRTKRLTGDRLHAQEKLLDLWIEIRQARSERFHPQGLYHSLASLEPGLSEVEQVNMVIFRGRRAPVYRKHIRAAPVPSFALYGWGDFVKHAVPEPYEDTAPLDDCAKLIKADYFWTGDWSSCSLCSMVEYS</sequence>
<dbReference type="EMBL" id="FUEG01000029">
    <property type="protein sequence ID" value="SJL15466.1"/>
    <property type="molecule type" value="Genomic_DNA"/>
</dbReference>
<dbReference type="AlphaFoldDB" id="A0A284S3A6"/>
<keyword evidence="2" id="KW-1185">Reference proteome</keyword>
<evidence type="ECO:0000313" key="1">
    <source>
        <dbReference type="EMBL" id="SJL15466.1"/>
    </source>
</evidence>
<gene>
    <name evidence="1" type="ORF">ARMOST_18964</name>
</gene>
<proteinExistence type="predicted"/>
<protein>
    <submittedName>
        <fullName evidence="1">Uncharacterized protein</fullName>
    </submittedName>
</protein>
<organism evidence="1 2">
    <name type="scientific">Armillaria ostoyae</name>
    <name type="common">Armillaria root rot fungus</name>
    <dbReference type="NCBI Taxonomy" id="47428"/>
    <lineage>
        <taxon>Eukaryota</taxon>
        <taxon>Fungi</taxon>
        <taxon>Dikarya</taxon>
        <taxon>Basidiomycota</taxon>
        <taxon>Agaricomycotina</taxon>
        <taxon>Agaricomycetes</taxon>
        <taxon>Agaricomycetidae</taxon>
        <taxon>Agaricales</taxon>
        <taxon>Marasmiineae</taxon>
        <taxon>Physalacriaceae</taxon>
        <taxon>Armillaria</taxon>
    </lineage>
</organism>
<reference evidence="2" key="1">
    <citation type="journal article" date="2017" name="Nat. Ecol. Evol.">
        <title>Genome expansion and lineage-specific genetic innovations in the forest pathogenic fungi Armillaria.</title>
        <authorList>
            <person name="Sipos G."/>
            <person name="Prasanna A.N."/>
            <person name="Walter M.C."/>
            <person name="O'Connor E."/>
            <person name="Balint B."/>
            <person name="Krizsan K."/>
            <person name="Kiss B."/>
            <person name="Hess J."/>
            <person name="Varga T."/>
            <person name="Slot J."/>
            <person name="Riley R."/>
            <person name="Boka B."/>
            <person name="Rigling D."/>
            <person name="Barry K."/>
            <person name="Lee J."/>
            <person name="Mihaltcheva S."/>
            <person name="LaButti K."/>
            <person name="Lipzen A."/>
            <person name="Waldron R."/>
            <person name="Moloney N.M."/>
            <person name="Sperisen C."/>
            <person name="Kredics L."/>
            <person name="Vagvoelgyi C."/>
            <person name="Patrignani A."/>
            <person name="Fitzpatrick D."/>
            <person name="Nagy I."/>
            <person name="Doyle S."/>
            <person name="Anderson J.B."/>
            <person name="Grigoriev I.V."/>
            <person name="Gueldener U."/>
            <person name="Muensterkoetter M."/>
            <person name="Nagy L.G."/>
        </authorList>
    </citation>
    <scope>NUCLEOTIDE SEQUENCE [LARGE SCALE GENOMIC DNA]</scope>
    <source>
        <strain evidence="2">C18/9</strain>
    </source>
</reference>
<dbReference type="Proteomes" id="UP000219338">
    <property type="component" value="Unassembled WGS sequence"/>
</dbReference>
<accession>A0A284S3A6</accession>
<name>A0A284S3A6_ARMOS</name>
<evidence type="ECO:0000313" key="2">
    <source>
        <dbReference type="Proteomes" id="UP000219338"/>
    </source>
</evidence>